<dbReference type="Proteomes" id="UP000192582">
    <property type="component" value="Unassembled WGS sequence"/>
</dbReference>
<dbReference type="AlphaFoldDB" id="A0A1W1UWN0"/>
<evidence type="ECO:0000313" key="2">
    <source>
        <dbReference type="Proteomes" id="UP000192582"/>
    </source>
</evidence>
<keyword evidence="2" id="KW-1185">Reference proteome</keyword>
<proteinExistence type="predicted"/>
<dbReference type="EMBL" id="FWWU01000008">
    <property type="protein sequence ID" value="SMB85492.1"/>
    <property type="molecule type" value="Genomic_DNA"/>
</dbReference>
<protein>
    <submittedName>
        <fullName evidence="1">Uncharacterized protein</fullName>
    </submittedName>
</protein>
<name>A0A1W1UWN0_9DEIO</name>
<evidence type="ECO:0000313" key="1">
    <source>
        <dbReference type="EMBL" id="SMB85492.1"/>
    </source>
</evidence>
<accession>A0A1W1UWN0</accession>
<gene>
    <name evidence="1" type="ORF">SAMN00790413_03421</name>
</gene>
<organism evidence="1 2">
    <name type="scientific">Deinococcus hopiensis KR-140</name>
    <dbReference type="NCBI Taxonomy" id="695939"/>
    <lineage>
        <taxon>Bacteria</taxon>
        <taxon>Thermotogati</taxon>
        <taxon>Deinococcota</taxon>
        <taxon>Deinococci</taxon>
        <taxon>Deinococcales</taxon>
        <taxon>Deinococcaceae</taxon>
        <taxon>Deinococcus</taxon>
    </lineage>
</organism>
<reference evidence="1 2" key="1">
    <citation type="submission" date="2017-04" db="EMBL/GenBank/DDBJ databases">
        <authorList>
            <person name="Afonso C.L."/>
            <person name="Miller P.J."/>
            <person name="Scott M.A."/>
            <person name="Spackman E."/>
            <person name="Goraichik I."/>
            <person name="Dimitrov K.M."/>
            <person name="Suarez D.L."/>
            <person name="Swayne D.E."/>
        </authorList>
    </citation>
    <scope>NUCLEOTIDE SEQUENCE [LARGE SCALE GENOMIC DNA]</scope>
    <source>
        <strain evidence="1 2">KR-140</strain>
    </source>
</reference>
<dbReference type="STRING" id="695939.SAMN00790413_03421"/>
<sequence length="104" mass="11658">MTVPQGIVLGNYRNVHTNLEGVATAKHIYTAACASVSNSCRTGRWKRRRSTSSAQFPWMRKESCSRKRQAAGPGMIQPALPFLAGDSPNWGWPQCRTRGRCWHL</sequence>